<dbReference type="PANTHER" id="PTHR28052">
    <property type="entry name" value="UPF0545 PROTEIN C22ORF39"/>
    <property type="match status" value="1"/>
</dbReference>
<dbReference type="InterPro" id="IPR021475">
    <property type="entry name" value="Pants/Emi1-like"/>
</dbReference>
<evidence type="ECO:0000313" key="2">
    <source>
        <dbReference type="Proteomes" id="UP001634007"/>
    </source>
</evidence>
<reference evidence="1 2" key="1">
    <citation type="submission" date="2024-11" db="EMBL/GenBank/DDBJ databases">
        <title>Chromosome-level genome assembly of Eucalyptus globulus Labill. provides insights into its genome evolution.</title>
        <authorList>
            <person name="Li X."/>
        </authorList>
    </citation>
    <scope>NUCLEOTIDE SEQUENCE [LARGE SCALE GENOMIC DNA]</scope>
    <source>
        <strain evidence="1">CL2024</strain>
        <tissue evidence="1">Fresh tender leaves</tissue>
    </source>
</reference>
<proteinExistence type="predicted"/>
<name>A0ABD3IW04_EUCGL</name>
<keyword evidence="2" id="KW-1185">Reference proteome</keyword>
<comment type="caution">
    <text evidence="1">The sequence shown here is derived from an EMBL/GenBank/DDBJ whole genome shotgun (WGS) entry which is preliminary data.</text>
</comment>
<gene>
    <name evidence="1" type="ORF">ACJRO7_003380</name>
</gene>
<protein>
    <submittedName>
        <fullName evidence="1">Uncharacterized protein</fullName>
    </submittedName>
</protein>
<dbReference type="Proteomes" id="UP001634007">
    <property type="component" value="Unassembled WGS sequence"/>
</dbReference>
<sequence length="131" mass="15165">MWVLLGQFSSSDWFATKASVDEEAYSLSLSLSFSEDLLCLPPVHQMQQYYQLGVLDNCSGKWSTLVDWLALKTKQMSEVQEILETRETAKHYIWTFRTPEEASSHWKELFAHLDDLVTCSSSKSIEFDWNS</sequence>
<dbReference type="EMBL" id="JBJKBG010000010">
    <property type="protein sequence ID" value="KAL3718236.1"/>
    <property type="molecule type" value="Genomic_DNA"/>
</dbReference>
<accession>A0ABD3IW04</accession>
<dbReference type="PANTHER" id="PTHR28052:SF1">
    <property type="entry name" value="UPF0545 PROTEIN C22ORF39"/>
    <property type="match status" value="1"/>
</dbReference>
<dbReference type="AlphaFoldDB" id="A0ABD3IW04"/>
<dbReference type="Pfam" id="PF11326">
    <property type="entry name" value="PANTS-like"/>
    <property type="match status" value="1"/>
</dbReference>
<evidence type="ECO:0000313" key="1">
    <source>
        <dbReference type="EMBL" id="KAL3718236.1"/>
    </source>
</evidence>
<organism evidence="1 2">
    <name type="scientific">Eucalyptus globulus</name>
    <name type="common">Tasmanian blue gum</name>
    <dbReference type="NCBI Taxonomy" id="34317"/>
    <lineage>
        <taxon>Eukaryota</taxon>
        <taxon>Viridiplantae</taxon>
        <taxon>Streptophyta</taxon>
        <taxon>Embryophyta</taxon>
        <taxon>Tracheophyta</taxon>
        <taxon>Spermatophyta</taxon>
        <taxon>Magnoliopsida</taxon>
        <taxon>eudicotyledons</taxon>
        <taxon>Gunneridae</taxon>
        <taxon>Pentapetalae</taxon>
        <taxon>rosids</taxon>
        <taxon>malvids</taxon>
        <taxon>Myrtales</taxon>
        <taxon>Myrtaceae</taxon>
        <taxon>Myrtoideae</taxon>
        <taxon>Eucalypteae</taxon>
        <taxon>Eucalyptus</taxon>
    </lineage>
</organism>